<organism evidence="1">
    <name type="scientific">marine metagenome</name>
    <dbReference type="NCBI Taxonomy" id="408172"/>
    <lineage>
        <taxon>unclassified sequences</taxon>
        <taxon>metagenomes</taxon>
        <taxon>ecological metagenomes</taxon>
    </lineage>
</organism>
<proteinExistence type="predicted"/>
<gene>
    <name evidence="1" type="ORF">METZ01_LOCUS204123</name>
</gene>
<dbReference type="AlphaFoldDB" id="A0A382ELK3"/>
<reference evidence="1" key="1">
    <citation type="submission" date="2018-05" db="EMBL/GenBank/DDBJ databases">
        <authorList>
            <person name="Lanie J.A."/>
            <person name="Ng W.-L."/>
            <person name="Kazmierczak K.M."/>
            <person name="Andrzejewski T.M."/>
            <person name="Davidsen T.M."/>
            <person name="Wayne K.J."/>
            <person name="Tettelin H."/>
            <person name="Glass J.I."/>
            <person name="Rusch D."/>
            <person name="Podicherti R."/>
            <person name="Tsui H.-C.T."/>
            <person name="Winkler M.E."/>
        </authorList>
    </citation>
    <scope>NUCLEOTIDE SEQUENCE</scope>
</reference>
<dbReference type="EMBL" id="UINC01045027">
    <property type="protein sequence ID" value="SVB51269.1"/>
    <property type="molecule type" value="Genomic_DNA"/>
</dbReference>
<sequence>MIYRTIAPFTTHFDGSGVKALLKARANAHAFHARARFYGGTSIALIPITPGGTMTRLEKKLCGAMDGLIVDMIKLEPRLKKPLKRIQTVLQEMTS</sequence>
<name>A0A382ELK3_9ZZZZ</name>
<evidence type="ECO:0000313" key="1">
    <source>
        <dbReference type="EMBL" id="SVB51269.1"/>
    </source>
</evidence>
<protein>
    <submittedName>
        <fullName evidence="1">Uncharacterized protein</fullName>
    </submittedName>
</protein>
<accession>A0A382ELK3</accession>